<evidence type="ECO:0000256" key="3">
    <source>
        <dbReference type="ARBA" id="ARBA00006442"/>
    </source>
</evidence>
<evidence type="ECO:0000256" key="6">
    <source>
        <dbReference type="ARBA" id="ARBA00022827"/>
    </source>
</evidence>
<dbReference type="GO" id="GO:0005737">
    <property type="term" value="C:cytoplasm"/>
    <property type="evidence" value="ECO:0007669"/>
    <property type="project" value="UniProtKB-SubCell"/>
</dbReference>
<comment type="cofactor">
    <cofactor evidence="1">
        <name>FAD</name>
        <dbReference type="ChEBI" id="CHEBI:57692"/>
    </cofactor>
</comment>
<keyword evidence="5" id="KW-0285">Flavoprotein</keyword>
<dbReference type="PANTHER" id="PTHR43429">
    <property type="entry name" value="PYRIDINE NUCLEOTIDE-DISULFIDE OXIDOREDUCTASE DOMAIN-CONTAINING"/>
    <property type="match status" value="1"/>
</dbReference>
<dbReference type="AlphaFoldDB" id="A0A2P7NUE5"/>
<evidence type="ECO:0000256" key="4">
    <source>
        <dbReference type="ARBA" id="ARBA00022490"/>
    </source>
</evidence>
<comment type="caution">
    <text evidence="11">The sequence shown here is derived from an EMBL/GenBank/DDBJ whole genome shotgun (WGS) entry which is preliminary data.</text>
</comment>
<dbReference type="PANTHER" id="PTHR43429:SF3">
    <property type="entry name" value="NITRITE REDUCTASE [NAD(P)H]"/>
    <property type="match status" value="1"/>
</dbReference>
<keyword evidence="8" id="KW-0520">NAD</keyword>
<evidence type="ECO:0000259" key="10">
    <source>
        <dbReference type="Pfam" id="PF18113"/>
    </source>
</evidence>
<feature type="domain" description="FAD/NAD(P)-binding" evidence="9">
    <location>
        <begin position="4"/>
        <end position="283"/>
    </location>
</feature>
<dbReference type="PRINTS" id="PR00411">
    <property type="entry name" value="PNDRDTASEI"/>
</dbReference>
<evidence type="ECO:0000256" key="5">
    <source>
        <dbReference type="ARBA" id="ARBA00022630"/>
    </source>
</evidence>
<dbReference type="Gene3D" id="3.50.50.60">
    <property type="entry name" value="FAD/NAD(P)-binding domain"/>
    <property type="match status" value="2"/>
</dbReference>
<dbReference type="SUPFAM" id="SSF51905">
    <property type="entry name" value="FAD/NAD(P)-binding domain"/>
    <property type="match status" value="1"/>
</dbReference>
<dbReference type="InterPro" id="IPR036188">
    <property type="entry name" value="FAD/NAD-bd_sf"/>
</dbReference>
<evidence type="ECO:0000313" key="11">
    <source>
        <dbReference type="EMBL" id="PSJ17059.1"/>
    </source>
</evidence>
<dbReference type="InterPro" id="IPR041364">
    <property type="entry name" value="Rbx-bd"/>
</dbReference>
<evidence type="ECO:0000259" key="9">
    <source>
        <dbReference type="Pfam" id="PF07992"/>
    </source>
</evidence>
<organism evidence="11 12">
    <name type="scientific">Nitrosomonas supralitoralis</name>
    <dbReference type="NCBI Taxonomy" id="2116706"/>
    <lineage>
        <taxon>Bacteria</taxon>
        <taxon>Pseudomonadati</taxon>
        <taxon>Pseudomonadota</taxon>
        <taxon>Betaproteobacteria</taxon>
        <taxon>Nitrosomonadales</taxon>
        <taxon>Nitrosomonadaceae</taxon>
        <taxon>Nitrosomonas</taxon>
    </lineage>
</organism>
<dbReference type="PRINTS" id="PR00368">
    <property type="entry name" value="FADPNR"/>
</dbReference>
<dbReference type="RefSeq" id="WP_106707146.1">
    <property type="nucleotide sequence ID" value="NZ_PXXU01000028.1"/>
</dbReference>
<evidence type="ECO:0000313" key="12">
    <source>
        <dbReference type="Proteomes" id="UP000241912"/>
    </source>
</evidence>
<keyword evidence="6" id="KW-0274">FAD</keyword>
<reference evidence="11 12" key="1">
    <citation type="submission" date="2018-03" db="EMBL/GenBank/DDBJ databases">
        <title>Draft genome of Nitrosomonas supralitoralis APG5.</title>
        <authorList>
            <person name="Urakawa H."/>
            <person name="Lopez J.V."/>
        </authorList>
    </citation>
    <scope>NUCLEOTIDE SEQUENCE [LARGE SCALE GENOMIC DNA]</scope>
    <source>
        <strain evidence="11 12">APG5</strain>
    </source>
</reference>
<dbReference type="GO" id="GO:0016491">
    <property type="term" value="F:oxidoreductase activity"/>
    <property type="evidence" value="ECO:0007669"/>
    <property type="project" value="UniProtKB-KW"/>
</dbReference>
<feature type="domain" description="Rubredoxin binding" evidence="10">
    <location>
        <begin position="308"/>
        <end position="378"/>
    </location>
</feature>
<protein>
    <submittedName>
        <fullName evidence="11">FAD-dependent oxidoreductase</fullName>
    </submittedName>
</protein>
<comment type="subcellular location">
    <subcellularLocation>
        <location evidence="2">Cytoplasm</location>
    </subcellularLocation>
</comment>
<name>A0A2P7NUE5_9PROT</name>
<dbReference type="EMBL" id="PXXU01000028">
    <property type="protein sequence ID" value="PSJ17059.1"/>
    <property type="molecule type" value="Genomic_DNA"/>
</dbReference>
<dbReference type="InterPro" id="IPR050260">
    <property type="entry name" value="FAD-bd_OxRdtase"/>
</dbReference>
<dbReference type="InterPro" id="IPR023753">
    <property type="entry name" value="FAD/NAD-binding_dom"/>
</dbReference>
<keyword evidence="12" id="KW-1185">Reference proteome</keyword>
<sequence>MGKSVVIVGSGLAGYAVAREIRKLDTELPIEMLSADHGGFYSKPMLSNAISYGKTPESILNGDAVQMAEQLKISIRPFCRVTLIDQEDHALTLSNGERIVYGQLVLALGADQVRLPLSGNGTAAILTVNDLDDYKKFRDVLIGRRRVCIIGAGLIGCEFANDLVANGYQVDVVDMSAQPLGRLLPPVGGAFIQKKLAAAGVVFHLNTTTQSVDQIQERFCLTLTNGESIESDIVLSAVGLNPRTQLAAAAGIQVNRGIVVNRLLRTHCADIYALGDCAEVEGKVLPFVMPISHAARALAATLMGNPTQIHYPAMPVIVKTPSCPTVVSPPDFSIKGEWNVETENDGIKAIYQDNAGNMLGYALLGAAIKERNALTTQLPAILK</sequence>
<dbReference type="Proteomes" id="UP000241912">
    <property type="component" value="Unassembled WGS sequence"/>
</dbReference>
<keyword evidence="7" id="KW-0560">Oxidoreductase</keyword>
<evidence type="ECO:0000256" key="2">
    <source>
        <dbReference type="ARBA" id="ARBA00004496"/>
    </source>
</evidence>
<proteinExistence type="inferred from homology"/>
<keyword evidence="4" id="KW-0963">Cytoplasm</keyword>
<evidence type="ECO:0000256" key="1">
    <source>
        <dbReference type="ARBA" id="ARBA00001974"/>
    </source>
</evidence>
<evidence type="ECO:0000256" key="7">
    <source>
        <dbReference type="ARBA" id="ARBA00023002"/>
    </source>
</evidence>
<dbReference type="Pfam" id="PF07992">
    <property type="entry name" value="Pyr_redox_2"/>
    <property type="match status" value="1"/>
</dbReference>
<evidence type="ECO:0000256" key="8">
    <source>
        <dbReference type="ARBA" id="ARBA00023027"/>
    </source>
</evidence>
<dbReference type="Pfam" id="PF18113">
    <property type="entry name" value="Rbx_binding"/>
    <property type="match status" value="1"/>
</dbReference>
<dbReference type="OrthoDB" id="9769238at2"/>
<dbReference type="Gene3D" id="3.30.390.120">
    <property type="match status" value="1"/>
</dbReference>
<accession>A0A2P7NUE5</accession>
<gene>
    <name evidence="11" type="ORF">C7H79_10075</name>
</gene>
<comment type="similarity">
    <text evidence="3">Belongs to the FAD-dependent oxidoreductase family.</text>
</comment>